<evidence type="ECO:0000256" key="1">
    <source>
        <dbReference type="ARBA" id="ARBA00022898"/>
    </source>
</evidence>
<sequence length="235" mass="25328">MTVTIDQIRTTLRDRLAHVNGRIAAAATRSGRRPDDVTLIAVSKTAAVEVAAIAFDLGVRDFGESRPQELWKKHTALPAARWHLIGHLQRNKIDKTIPLVSLVHSADSERVLAALSEFGVKRASPVAVLLEVNCSREASKGGFPPESVGQVADAVMSLPGLRLEGLMTMAAYGDDPQTARPTFAELRELRDGLRTRTGLPLPQLSMGMSNDYEIAVEEGATLVRVGSTLFEGLGP</sequence>
<dbReference type="Proteomes" id="UP000324974">
    <property type="component" value="Chromosome"/>
</dbReference>
<dbReference type="InterPro" id="IPR029066">
    <property type="entry name" value="PLP-binding_barrel"/>
</dbReference>
<dbReference type="PANTHER" id="PTHR10146">
    <property type="entry name" value="PROLINE SYNTHETASE CO-TRANSCRIBED BACTERIAL HOMOLOG PROTEIN"/>
    <property type="match status" value="1"/>
</dbReference>
<dbReference type="EMBL" id="CP042425">
    <property type="protein sequence ID" value="QEL19648.1"/>
    <property type="molecule type" value="Genomic_DNA"/>
</dbReference>
<reference evidence="7" key="1">
    <citation type="submission" date="2019-08" db="EMBL/GenBank/DDBJ databases">
        <title>Limnoglobus roseus gen. nov., sp. nov., a novel freshwater planctomycete with a giant genome from the family Gemmataceae.</title>
        <authorList>
            <person name="Kulichevskaya I.S."/>
            <person name="Naumoff D.G."/>
            <person name="Miroshnikov K."/>
            <person name="Ivanova A."/>
            <person name="Philippov D.A."/>
            <person name="Hakobyan A."/>
            <person name="Rijpstra I.C."/>
            <person name="Sinninghe Damste J.S."/>
            <person name="Liesack W."/>
            <person name="Dedysh S.N."/>
        </authorList>
    </citation>
    <scope>NUCLEOTIDE SEQUENCE [LARGE SCALE GENOMIC DNA]</scope>
    <source>
        <strain evidence="7">PX52</strain>
    </source>
</reference>
<evidence type="ECO:0000256" key="4">
    <source>
        <dbReference type="RuleBase" id="RU004514"/>
    </source>
</evidence>
<comment type="function">
    <text evidence="2">Pyridoxal 5'-phosphate (PLP)-binding protein, which is involved in PLP homeostasis.</text>
</comment>
<dbReference type="HAMAP" id="MF_02087">
    <property type="entry name" value="PLP_homeostasis"/>
    <property type="match status" value="1"/>
</dbReference>
<dbReference type="PANTHER" id="PTHR10146:SF14">
    <property type="entry name" value="PYRIDOXAL PHOSPHATE HOMEOSTASIS PROTEIN"/>
    <property type="match status" value="1"/>
</dbReference>
<dbReference type="Gene3D" id="3.20.20.10">
    <property type="entry name" value="Alanine racemase"/>
    <property type="match status" value="1"/>
</dbReference>
<keyword evidence="7" id="KW-1185">Reference proteome</keyword>
<dbReference type="RefSeq" id="WP_149114016.1">
    <property type="nucleotide sequence ID" value="NZ_CP042425.1"/>
</dbReference>
<dbReference type="CDD" id="cd00635">
    <property type="entry name" value="PLPDE_III_YBL036c_like"/>
    <property type="match status" value="1"/>
</dbReference>
<dbReference type="PIRSF" id="PIRSF004848">
    <property type="entry name" value="YBL036c_PLPDEIII"/>
    <property type="match status" value="1"/>
</dbReference>
<dbReference type="InterPro" id="IPR011078">
    <property type="entry name" value="PyrdxlP_homeostasis"/>
</dbReference>
<accession>A0A5C1ARY7</accession>
<comment type="similarity">
    <text evidence="2 4">Belongs to the pyridoxal phosphate-binding protein YggS/PROSC family.</text>
</comment>
<dbReference type="AlphaFoldDB" id="A0A5C1ARY7"/>
<dbReference type="InterPro" id="IPR001608">
    <property type="entry name" value="Ala_racemase_N"/>
</dbReference>
<evidence type="ECO:0000313" key="7">
    <source>
        <dbReference type="Proteomes" id="UP000324974"/>
    </source>
</evidence>
<dbReference type="KEGG" id="lrs:PX52LOC_06725"/>
<evidence type="ECO:0000259" key="5">
    <source>
        <dbReference type="Pfam" id="PF01168"/>
    </source>
</evidence>
<dbReference type="NCBIfam" id="TIGR00044">
    <property type="entry name" value="YggS family pyridoxal phosphate-dependent enzyme"/>
    <property type="match status" value="1"/>
</dbReference>
<dbReference type="GO" id="GO:0030170">
    <property type="term" value="F:pyridoxal phosphate binding"/>
    <property type="evidence" value="ECO:0007669"/>
    <property type="project" value="UniProtKB-UniRule"/>
</dbReference>
<name>A0A5C1ARY7_9BACT</name>
<evidence type="ECO:0000256" key="2">
    <source>
        <dbReference type="HAMAP-Rule" id="MF_02087"/>
    </source>
</evidence>
<evidence type="ECO:0000256" key="3">
    <source>
        <dbReference type="PIRSR" id="PIRSR004848-1"/>
    </source>
</evidence>
<dbReference type="Pfam" id="PF01168">
    <property type="entry name" value="Ala_racemase_N"/>
    <property type="match status" value="1"/>
</dbReference>
<dbReference type="SUPFAM" id="SSF51419">
    <property type="entry name" value="PLP-binding barrel"/>
    <property type="match status" value="1"/>
</dbReference>
<organism evidence="6 7">
    <name type="scientific">Limnoglobus roseus</name>
    <dbReference type="NCBI Taxonomy" id="2598579"/>
    <lineage>
        <taxon>Bacteria</taxon>
        <taxon>Pseudomonadati</taxon>
        <taxon>Planctomycetota</taxon>
        <taxon>Planctomycetia</taxon>
        <taxon>Gemmatales</taxon>
        <taxon>Gemmataceae</taxon>
        <taxon>Limnoglobus</taxon>
    </lineage>
</organism>
<feature type="modified residue" description="N6-(pyridoxal phosphate)lysine" evidence="2 3">
    <location>
        <position position="44"/>
    </location>
</feature>
<proteinExistence type="inferred from homology"/>
<dbReference type="OrthoDB" id="9804072at2"/>
<comment type="cofactor">
    <cofactor evidence="3">
        <name>pyridoxal 5'-phosphate</name>
        <dbReference type="ChEBI" id="CHEBI:597326"/>
    </cofactor>
</comment>
<keyword evidence="1 2" id="KW-0663">Pyridoxal phosphate</keyword>
<feature type="domain" description="Alanine racemase N-terminal" evidence="5">
    <location>
        <begin position="34"/>
        <end position="230"/>
    </location>
</feature>
<evidence type="ECO:0000313" key="6">
    <source>
        <dbReference type="EMBL" id="QEL19648.1"/>
    </source>
</evidence>
<protein>
    <recommendedName>
        <fullName evidence="2">Pyridoxal phosphate homeostasis protein</fullName>
        <shortName evidence="2">PLP homeostasis protein</shortName>
    </recommendedName>
</protein>
<gene>
    <name evidence="6" type="ORF">PX52LOC_06725</name>
</gene>